<proteinExistence type="inferred from homology"/>
<feature type="chain" id="PRO_5015682648" evidence="7">
    <location>
        <begin position="19"/>
        <end position="260"/>
    </location>
</feature>
<comment type="cofactor">
    <cofactor evidence="6">
        <name>Zn(2+)</name>
        <dbReference type="ChEBI" id="CHEBI:29105"/>
    </cofactor>
    <text evidence="6">Binds 1 zinc ion per subunit.</text>
</comment>
<dbReference type="EMBL" id="CP026604">
    <property type="protein sequence ID" value="AWB65023.1"/>
    <property type="molecule type" value="Genomic_DNA"/>
</dbReference>
<organism evidence="9 10">
    <name type="scientific">Saccharobesus litoralis</name>
    <dbReference type="NCBI Taxonomy" id="2172099"/>
    <lineage>
        <taxon>Bacteria</taxon>
        <taxon>Pseudomonadati</taxon>
        <taxon>Pseudomonadota</taxon>
        <taxon>Gammaproteobacteria</taxon>
        <taxon>Alteromonadales</taxon>
        <taxon>Alteromonadaceae</taxon>
        <taxon>Saccharobesus</taxon>
    </lineage>
</organism>
<gene>
    <name evidence="9" type="ORF">C2869_00560</name>
</gene>
<keyword evidence="5 6" id="KW-0482">Metalloprotease</keyword>
<comment type="similarity">
    <text evidence="6">Belongs to the peptidase M48 family.</text>
</comment>
<dbReference type="Pfam" id="PF01435">
    <property type="entry name" value="Peptidase_M48"/>
    <property type="match status" value="1"/>
</dbReference>
<evidence type="ECO:0000256" key="6">
    <source>
        <dbReference type="RuleBase" id="RU003983"/>
    </source>
</evidence>
<dbReference type="Proteomes" id="UP000244441">
    <property type="component" value="Chromosome"/>
</dbReference>
<sequence length="260" mass="28520">MKNITLLFFVVLTLVACAKSPTGRSQFIIVGAEQMSKMGIESFDNMKQEQPVSTDKKLTAYVQCVADPILKVLPAEWQNDWEIVVFDSEQINAFALPGRKIGVYTGILQVTENADQLAAIVGHEVGHVIANHGAERVSQGTAAQKIAQGVSVLTKGSEYHKEISAGLGIGAQYGVLMPFSRLHESEADVLGLQYLMLAGYKPEESQKLWQNMAKVGGKRQMEILSTHPAPETRINNLGKHIKKYRAQGIKPLFKRAACSK</sequence>
<evidence type="ECO:0000256" key="7">
    <source>
        <dbReference type="SAM" id="SignalP"/>
    </source>
</evidence>
<reference evidence="9 10" key="1">
    <citation type="submission" date="2018-01" db="EMBL/GenBank/DDBJ databases">
        <title>Genome sequence of a Cantenovulum-like bacteria.</title>
        <authorList>
            <person name="Tan W.R."/>
            <person name="Lau N.-S."/>
            <person name="Go F."/>
            <person name="Amirul A.-A.A."/>
        </authorList>
    </citation>
    <scope>NUCLEOTIDE SEQUENCE [LARGE SCALE GENOMIC DNA]</scope>
    <source>
        <strain evidence="9 10">CCB-QB4</strain>
    </source>
</reference>
<dbReference type="PROSITE" id="PS51257">
    <property type="entry name" value="PROKAR_LIPOPROTEIN"/>
    <property type="match status" value="1"/>
</dbReference>
<dbReference type="Gene3D" id="3.30.2010.10">
    <property type="entry name" value="Metalloproteases ('zincins'), catalytic domain"/>
    <property type="match status" value="1"/>
</dbReference>
<dbReference type="PANTHER" id="PTHR22726">
    <property type="entry name" value="METALLOENDOPEPTIDASE OMA1"/>
    <property type="match status" value="1"/>
</dbReference>
<dbReference type="CDD" id="cd07331">
    <property type="entry name" value="M48C_Oma1_like"/>
    <property type="match status" value="1"/>
</dbReference>
<evidence type="ECO:0000313" key="10">
    <source>
        <dbReference type="Proteomes" id="UP000244441"/>
    </source>
</evidence>
<keyword evidence="10" id="KW-1185">Reference proteome</keyword>
<dbReference type="OrthoDB" id="9810445at2"/>
<protein>
    <submittedName>
        <fullName evidence="9">Peptidase</fullName>
    </submittedName>
</protein>
<keyword evidence="2" id="KW-0479">Metal-binding</keyword>
<evidence type="ECO:0000256" key="5">
    <source>
        <dbReference type="ARBA" id="ARBA00023049"/>
    </source>
</evidence>
<feature type="domain" description="Peptidase M48" evidence="8">
    <location>
        <begin position="59"/>
        <end position="238"/>
    </location>
</feature>
<evidence type="ECO:0000256" key="2">
    <source>
        <dbReference type="ARBA" id="ARBA00022723"/>
    </source>
</evidence>
<dbReference type="GO" id="GO:0051603">
    <property type="term" value="P:proteolysis involved in protein catabolic process"/>
    <property type="evidence" value="ECO:0007669"/>
    <property type="project" value="TreeGrafter"/>
</dbReference>
<dbReference type="GO" id="GO:0004222">
    <property type="term" value="F:metalloendopeptidase activity"/>
    <property type="evidence" value="ECO:0007669"/>
    <property type="project" value="InterPro"/>
</dbReference>
<feature type="signal peptide" evidence="7">
    <location>
        <begin position="1"/>
        <end position="18"/>
    </location>
</feature>
<accession>A0A2S0VLD6</accession>
<keyword evidence="7" id="KW-0732">Signal</keyword>
<dbReference type="InterPro" id="IPR051156">
    <property type="entry name" value="Mito/Outer_Membr_Metalloprot"/>
</dbReference>
<evidence type="ECO:0000256" key="3">
    <source>
        <dbReference type="ARBA" id="ARBA00022801"/>
    </source>
</evidence>
<dbReference type="GO" id="GO:0016020">
    <property type="term" value="C:membrane"/>
    <property type="evidence" value="ECO:0007669"/>
    <property type="project" value="TreeGrafter"/>
</dbReference>
<name>A0A2S0VLD6_9ALTE</name>
<evidence type="ECO:0000256" key="1">
    <source>
        <dbReference type="ARBA" id="ARBA00022670"/>
    </source>
</evidence>
<dbReference type="AlphaFoldDB" id="A0A2S0VLD6"/>
<dbReference type="GO" id="GO:0046872">
    <property type="term" value="F:metal ion binding"/>
    <property type="evidence" value="ECO:0007669"/>
    <property type="project" value="UniProtKB-KW"/>
</dbReference>
<evidence type="ECO:0000313" key="9">
    <source>
        <dbReference type="EMBL" id="AWB65023.1"/>
    </source>
</evidence>
<keyword evidence="3 6" id="KW-0378">Hydrolase</keyword>
<keyword evidence="1 6" id="KW-0645">Protease</keyword>
<keyword evidence="4 6" id="KW-0862">Zinc</keyword>
<dbReference type="RefSeq" id="WP_108601102.1">
    <property type="nucleotide sequence ID" value="NZ_CP026604.1"/>
</dbReference>
<dbReference type="InterPro" id="IPR001915">
    <property type="entry name" value="Peptidase_M48"/>
</dbReference>
<evidence type="ECO:0000259" key="8">
    <source>
        <dbReference type="Pfam" id="PF01435"/>
    </source>
</evidence>
<evidence type="ECO:0000256" key="4">
    <source>
        <dbReference type="ARBA" id="ARBA00022833"/>
    </source>
</evidence>
<dbReference type="KEGG" id="cate:C2869_00560"/>
<dbReference type="PANTHER" id="PTHR22726:SF24">
    <property type="entry name" value="M48 FAMILY METALLOPEPTIDASE"/>
    <property type="match status" value="1"/>
</dbReference>